<dbReference type="PROSITE" id="PS50943">
    <property type="entry name" value="HTH_CROC1"/>
    <property type="match status" value="1"/>
</dbReference>
<dbReference type="RefSeq" id="WP_033118596.1">
    <property type="nucleotide sequence ID" value="NZ_JACRTP010000002.1"/>
</dbReference>
<dbReference type="Gene3D" id="1.10.260.40">
    <property type="entry name" value="lambda repressor-like DNA-binding domains"/>
    <property type="match status" value="1"/>
</dbReference>
<feature type="domain" description="HTH cro/C1-type" evidence="2">
    <location>
        <begin position="11"/>
        <end position="68"/>
    </location>
</feature>
<dbReference type="InterPro" id="IPR010982">
    <property type="entry name" value="Lambda_DNA-bd_dom_sf"/>
</dbReference>
<dbReference type="PANTHER" id="PTHR46558:SF13">
    <property type="entry name" value="HTH-TYPE TRANSCRIPTIONAL REGULATOR IMMR"/>
    <property type="match status" value="1"/>
</dbReference>
<organism evidence="3 4">
    <name type="scientific">Blautia stercoris</name>
    <dbReference type="NCBI Taxonomy" id="871664"/>
    <lineage>
        <taxon>Bacteria</taxon>
        <taxon>Bacillati</taxon>
        <taxon>Bacillota</taxon>
        <taxon>Clostridia</taxon>
        <taxon>Lachnospirales</taxon>
        <taxon>Lachnospiraceae</taxon>
        <taxon>Blautia</taxon>
    </lineage>
</organism>
<evidence type="ECO:0000256" key="1">
    <source>
        <dbReference type="ARBA" id="ARBA00023125"/>
    </source>
</evidence>
<comment type="caution">
    <text evidence="3">The sequence shown here is derived from an EMBL/GenBank/DDBJ whole genome shotgun (WGS) entry which is preliminary data.</text>
</comment>
<keyword evidence="4" id="KW-1185">Reference proteome</keyword>
<proteinExistence type="predicted"/>
<name>A0ABR7PB64_9FIRM</name>
<accession>A0ABR7PB64</accession>
<evidence type="ECO:0000313" key="3">
    <source>
        <dbReference type="EMBL" id="MBC8628096.1"/>
    </source>
</evidence>
<dbReference type="SUPFAM" id="SSF47413">
    <property type="entry name" value="lambda repressor-like DNA-binding domains"/>
    <property type="match status" value="1"/>
</dbReference>
<dbReference type="SMART" id="SM00530">
    <property type="entry name" value="HTH_XRE"/>
    <property type="match status" value="1"/>
</dbReference>
<dbReference type="CDD" id="cd00093">
    <property type="entry name" value="HTH_XRE"/>
    <property type="match status" value="1"/>
</dbReference>
<evidence type="ECO:0000259" key="2">
    <source>
        <dbReference type="PROSITE" id="PS50943"/>
    </source>
</evidence>
<keyword evidence="1" id="KW-0238">DNA-binding</keyword>
<sequence>MKTRISVQERLKDLRVEQGLNLEELAQKTGISKSALGSYENDNDEYKEINHGSLLKLADFYQVSVDYLLGLTNNRKYENTPIEELHLSDEVVELLKSERFNNRLLCEIISHEKFRELLADAEIYVDGIATMHFHDTNSSLAALRAMILEEHPEATADRAIKVLEACQVEEEDFFCHVTHKTWDVILHDIRKVHENDSESAPDTTPADELIREVQKAMQSPGDRVQQFTEMFCKAFQLKYKRLSQEERSLLKKLFKKSPLIKQSGMNFRRRPWK</sequence>
<dbReference type="Pfam" id="PF01381">
    <property type="entry name" value="HTH_3"/>
    <property type="match status" value="1"/>
</dbReference>
<gene>
    <name evidence="3" type="ORF">H8712_05620</name>
</gene>
<dbReference type="InterPro" id="IPR001387">
    <property type="entry name" value="Cro/C1-type_HTH"/>
</dbReference>
<dbReference type="PANTHER" id="PTHR46558">
    <property type="entry name" value="TRACRIPTIONAL REGULATORY PROTEIN-RELATED-RELATED"/>
    <property type="match status" value="1"/>
</dbReference>
<dbReference type="EMBL" id="JACRTP010000002">
    <property type="protein sequence ID" value="MBC8628096.1"/>
    <property type="molecule type" value="Genomic_DNA"/>
</dbReference>
<dbReference type="Proteomes" id="UP000661649">
    <property type="component" value="Unassembled WGS sequence"/>
</dbReference>
<evidence type="ECO:0000313" key="4">
    <source>
        <dbReference type="Proteomes" id="UP000661649"/>
    </source>
</evidence>
<reference evidence="3 4" key="1">
    <citation type="submission" date="2020-08" db="EMBL/GenBank/DDBJ databases">
        <title>Genome public.</title>
        <authorList>
            <person name="Liu C."/>
            <person name="Sun Q."/>
        </authorList>
    </citation>
    <scope>NUCLEOTIDE SEQUENCE [LARGE SCALE GENOMIC DNA]</scope>
    <source>
        <strain evidence="3 4">3_YM_SP_D4_24.mj</strain>
    </source>
</reference>
<protein>
    <submittedName>
        <fullName evidence="3">Helix-turn-helix transcriptional regulator</fullName>
    </submittedName>
</protein>